<name>A0A0W8FTN3_9ZZZZ</name>
<proteinExistence type="predicted"/>
<keyword evidence="6" id="KW-0496">Mitochondrion</keyword>
<evidence type="ECO:0000256" key="5">
    <source>
        <dbReference type="ARBA" id="ARBA00023098"/>
    </source>
</evidence>
<dbReference type="InterPro" id="IPR002123">
    <property type="entry name" value="Plipid/glycerol_acylTrfase"/>
</dbReference>
<evidence type="ECO:0000256" key="1">
    <source>
        <dbReference type="ARBA" id="ARBA00004137"/>
    </source>
</evidence>
<evidence type="ECO:0000256" key="2">
    <source>
        <dbReference type="ARBA" id="ARBA00022679"/>
    </source>
</evidence>
<keyword evidence="3" id="KW-1000">Mitochondrion outer membrane</keyword>
<keyword evidence="2 12" id="KW-0808">Transferase</keyword>
<evidence type="ECO:0000256" key="10">
    <source>
        <dbReference type="ARBA" id="ARBA00047906"/>
    </source>
</evidence>
<reference evidence="12" key="1">
    <citation type="journal article" date="2015" name="Proc. Natl. Acad. Sci. U.S.A.">
        <title>Networks of energetic and metabolic interactions define dynamics in microbial communities.</title>
        <authorList>
            <person name="Embree M."/>
            <person name="Liu J.K."/>
            <person name="Al-Bassam M.M."/>
            <person name="Zengler K."/>
        </authorList>
    </citation>
    <scope>NUCLEOTIDE SEQUENCE</scope>
</reference>
<dbReference type="GO" id="GO:0035965">
    <property type="term" value="P:cardiolipin acyl-chain remodeling"/>
    <property type="evidence" value="ECO:0007669"/>
    <property type="project" value="TreeGrafter"/>
</dbReference>
<protein>
    <submittedName>
        <fullName evidence="12">Putative acyltransferase</fullName>
    </submittedName>
</protein>
<evidence type="ECO:0000256" key="9">
    <source>
        <dbReference type="ARBA" id="ARBA00024323"/>
    </source>
</evidence>
<dbReference type="Pfam" id="PF01553">
    <property type="entry name" value="Acyltransferase"/>
    <property type="match status" value="1"/>
</dbReference>
<evidence type="ECO:0000256" key="3">
    <source>
        <dbReference type="ARBA" id="ARBA00022787"/>
    </source>
</evidence>
<evidence type="ECO:0000256" key="8">
    <source>
        <dbReference type="ARBA" id="ARBA00023315"/>
    </source>
</evidence>
<dbReference type="EMBL" id="LNQE01000852">
    <property type="protein sequence ID" value="KUG24293.1"/>
    <property type="molecule type" value="Genomic_DNA"/>
</dbReference>
<dbReference type="GO" id="GO:0005741">
    <property type="term" value="C:mitochondrial outer membrane"/>
    <property type="evidence" value="ECO:0007669"/>
    <property type="project" value="UniProtKB-SubCell"/>
</dbReference>
<gene>
    <name evidence="12" type="ORF">ASZ90_005890</name>
</gene>
<keyword evidence="7" id="KW-0472">Membrane</keyword>
<dbReference type="PANTHER" id="PTHR12497:SF0">
    <property type="entry name" value="TAFAZZIN"/>
    <property type="match status" value="1"/>
</dbReference>
<organism evidence="12">
    <name type="scientific">hydrocarbon metagenome</name>
    <dbReference type="NCBI Taxonomy" id="938273"/>
    <lineage>
        <taxon>unclassified sequences</taxon>
        <taxon>metagenomes</taxon>
        <taxon>ecological metagenomes</taxon>
    </lineage>
</organism>
<dbReference type="GO" id="GO:0047184">
    <property type="term" value="F:1-acylglycerophosphocholine O-acyltransferase activity"/>
    <property type="evidence" value="ECO:0007669"/>
    <property type="project" value="TreeGrafter"/>
</dbReference>
<dbReference type="PANTHER" id="PTHR12497">
    <property type="entry name" value="TAZ PROTEIN TAFAZZIN"/>
    <property type="match status" value="1"/>
</dbReference>
<dbReference type="InterPro" id="IPR000872">
    <property type="entry name" value="Tafazzin"/>
</dbReference>
<dbReference type="SUPFAM" id="SSF69593">
    <property type="entry name" value="Glycerol-3-phosphate (1)-acyltransferase"/>
    <property type="match status" value="1"/>
</dbReference>
<dbReference type="CDD" id="cd07989">
    <property type="entry name" value="LPLAT_AGPAT-like"/>
    <property type="match status" value="1"/>
</dbReference>
<evidence type="ECO:0000313" key="12">
    <source>
        <dbReference type="EMBL" id="KUG24293.1"/>
    </source>
</evidence>
<keyword evidence="5" id="KW-0443">Lipid metabolism</keyword>
<evidence type="ECO:0000259" key="11">
    <source>
        <dbReference type="SMART" id="SM00563"/>
    </source>
</evidence>
<accession>A0A0W8FTN3</accession>
<evidence type="ECO:0000256" key="4">
    <source>
        <dbReference type="ARBA" id="ARBA00022792"/>
    </source>
</evidence>
<comment type="caution">
    <text evidence="12">The sequence shown here is derived from an EMBL/GenBank/DDBJ whole genome shotgun (WGS) entry which is preliminary data.</text>
</comment>
<comment type="catalytic activity">
    <reaction evidence="10">
        <text>1'-[1,2-diacyl-sn-glycero-3-phospho],3'-[1-acyl-sn-glycero-3-phospho]-glycerol + a 1,2-diacyl-sn-glycero-3-phosphocholine = a cardiolipin + a 1-acyl-sn-glycero-3-phosphocholine</text>
        <dbReference type="Rhea" id="RHEA:33731"/>
        <dbReference type="ChEBI" id="CHEBI:57643"/>
        <dbReference type="ChEBI" id="CHEBI:58168"/>
        <dbReference type="ChEBI" id="CHEBI:62237"/>
        <dbReference type="ChEBI" id="CHEBI:64743"/>
    </reaction>
    <physiologicalReaction direction="left-to-right" evidence="10">
        <dbReference type="Rhea" id="RHEA:33732"/>
    </physiologicalReaction>
    <physiologicalReaction direction="right-to-left" evidence="10">
        <dbReference type="Rhea" id="RHEA:33733"/>
    </physiologicalReaction>
</comment>
<feature type="domain" description="Phospholipid/glycerol acyltransferase" evidence="11">
    <location>
        <begin position="1"/>
        <end position="121"/>
    </location>
</feature>
<comment type="subcellular location">
    <subcellularLocation>
        <location evidence="1">Mitochondrion inner membrane</location>
        <topology evidence="1">Peripheral membrane protein</topology>
        <orientation evidence="1">Intermembrane side</orientation>
    </subcellularLocation>
    <subcellularLocation>
        <location evidence="9">Mitochondrion outer membrane</location>
        <topology evidence="9">Peripheral membrane protein</topology>
        <orientation evidence="9">Intermembrane side</orientation>
    </subcellularLocation>
</comment>
<keyword evidence="4" id="KW-0999">Mitochondrion inner membrane</keyword>
<sequence length="207" mass="24076">MIDSFILSYAIFSLGQHIINYKKVPWNLPERNNYKDNIFLTVLCYLSKCIPINRGGSREKMKESMEKCIYLLHNGGTIMIFPEGRRSRTGQVDKEGFSYGVGRFIKNAENCKIMCMYLRGDKQDKYSAIPAWGEKFSVQVEVFTPKRTEGSELRAQREYSRQIIERLAQMEENYFALRRERCGGFEGTGEHLEKQGFALSKKNPHRC</sequence>
<dbReference type="SMART" id="SM00563">
    <property type="entry name" value="PlsC"/>
    <property type="match status" value="1"/>
</dbReference>
<dbReference type="AlphaFoldDB" id="A0A0W8FTN3"/>
<dbReference type="GO" id="GO:0007007">
    <property type="term" value="P:inner mitochondrial membrane organization"/>
    <property type="evidence" value="ECO:0007669"/>
    <property type="project" value="TreeGrafter"/>
</dbReference>
<dbReference type="GO" id="GO:0005743">
    <property type="term" value="C:mitochondrial inner membrane"/>
    <property type="evidence" value="ECO:0007669"/>
    <property type="project" value="UniProtKB-SubCell"/>
</dbReference>
<evidence type="ECO:0000256" key="7">
    <source>
        <dbReference type="ARBA" id="ARBA00023136"/>
    </source>
</evidence>
<keyword evidence="8 12" id="KW-0012">Acyltransferase</keyword>
<evidence type="ECO:0000256" key="6">
    <source>
        <dbReference type="ARBA" id="ARBA00023128"/>
    </source>
</evidence>